<sequence length="371" mass="41392">MIPSPTTPRAFSCACGRPVFFRNSQCLACGRPLGYDAARGLLIALEPAPGRSGKGGWRQAGVPPRRARRYVRCANLDTAAACNWLLEPDEAQAGKTLCRCCRLTRTVPDLTQPNADVWWNRIEQAKRRLVSSLIGLELPVRPKTEDERGIAFDLLLAPPEGPGVITGHADGVITLDASEADDARREERRGSLGEPYRTLLGHLRHETGHYYWQLLVEPSHWIESCRVLFGDERQDYGEALQRHYASGPPADWGLHFVSAYASAHPWEDWAETWAHYLHLADTLDTARSFGLDGERVELSYERFGADTVADAGDADAAGFLQLINSWMELTGVLNELSRSMGVADFYPFVLSRPAVRKLHLVHRIIHDKTSR</sequence>
<reference evidence="2 3" key="1">
    <citation type="submission" date="2021-12" db="EMBL/GenBank/DDBJ databases">
        <title>Genome seq of P8.</title>
        <authorList>
            <person name="Seo T."/>
        </authorList>
    </citation>
    <scope>NUCLEOTIDE SEQUENCE [LARGE SCALE GENOMIC DNA]</scope>
    <source>
        <strain evidence="2 3">P8</strain>
    </source>
</reference>
<evidence type="ECO:0000313" key="3">
    <source>
        <dbReference type="Proteomes" id="UP001200741"/>
    </source>
</evidence>
<dbReference type="RefSeq" id="WP_233369810.1">
    <property type="nucleotide sequence ID" value="NZ_JAJTWU010000001.1"/>
</dbReference>
<keyword evidence="3" id="KW-1185">Reference proteome</keyword>
<dbReference type="PIRSF" id="PIRSF012641">
    <property type="entry name" value="UCP012641"/>
    <property type="match status" value="1"/>
</dbReference>
<name>A0ABS8XR74_9BURK</name>
<feature type="domain" description="Zinc-ribbon" evidence="1">
    <location>
        <begin position="11"/>
        <end position="112"/>
    </location>
</feature>
<protein>
    <submittedName>
        <fullName evidence="2">Zinc-binding peptidase</fullName>
    </submittedName>
</protein>
<dbReference type="Proteomes" id="UP001200741">
    <property type="component" value="Unassembled WGS sequence"/>
</dbReference>
<dbReference type="InterPro" id="IPR011201">
    <property type="entry name" value="Zinc-ribbon_6_bact"/>
</dbReference>
<dbReference type="EMBL" id="JAJTWU010000001">
    <property type="protein sequence ID" value="MCE4553101.1"/>
    <property type="molecule type" value="Genomic_DNA"/>
</dbReference>
<dbReference type="InterPro" id="IPR031321">
    <property type="entry name" value="UCP012641"/>
</dbReference>
<gene>
    <name evidence="2" type="ORF">LXT13_01400</name>
</gene>
<dbReference type="Pfam" id="PF10005">
    <property type="entry name" value="Zn_ribbon_DZR_6"/>
    <property type="match status" value="1"/>
</dbReference>
<accession>A0ABS8XR74</accession>
<dbReference type="Pfam" id="PF15887">
    <property type="entry name" value="Peptidase_Mx"/>
    <property type="match status" value="1"/>
</dbReference>
<comment type="caution">
    <text evidence="2">The sequence shown here is derived from an EMBL/GenBank/DDBJ whole genome shotgun (WGS) entry which is preliminary data.</text>
</comment>
<evidence type="ECO:0000313" key="2">
    <source>
        <dbReference type="EMBL" id="MCE4553101.1"/>
    </source>
</evidence>
<proteinExistence type="predicted"/>
<organism evidence="2 3">
    <name type="scientific">Pelomonas cellulosilytica</name>
    <dbReference type="NCBI Taxonomy" id="2906762"/>
    <lineage>
        <taxon>Bacteria</taxon>
        <taxon>Pseudomonadati</taxon>
        <taxon>Pseudomonadota</taxon>
        <taxon>Betaproteobacteria</taxon>
        <taxon>Burkholderiales</taxon>
        <taxon>Sphaerotilaceae</taxon>
        <taxon>Roseateles</taxon>
    </lineage>
</organism>
<evidence type="ECO:0000259" key="1">
    <source>
        <dbReference type="Pfam" id="PF10005"/>
    </source>
</evidence>